<proteinExistence type="predicted"/>
<dbReference type="EMBL" id="UOEM01000110">
    <property type="protein sequence ID" value="VAW18016.1"/>
    <property type="molecule type" value="Genomic_DNA"/>
</dbReference>
<evidence type="ECO:0008006" key="2">
    <source>
        <dbReference type="Google" id="ProtNLM"/>
    </source>
</evidence>
<name>A0A3B0UEJ4_9ZZZZ</name>
<protein>
    <recommendedName>
        <fullName evidence="2">SH3b domain-containing protein</fullName>
    </recommendedName>
</protein>
<organism evidence="1">
    <name type="scientific">hydrothermal vent metagenome</name>
    <dbReference type="NCBI Taxonomy" id="652676"/>
    <lineage>
        <taxon>unclassified sequences</taxon>
        <taxon>metagenomes</taxon>
        <taxon>ecological metagenomes</taxon>
    </lineage>
</organism>
<dbReference type="AlphaFoldDB" id="A0A3B0UEJ4"/>
<sequence>MKLRHVIAGAIVAAIPLSATTAAGNGYDSGAAALEQAQTLHVGPGSAYEILTTIRAGTSPRLKFCQYNGRWCYGSYGRWNGWFYGGENSWDIWSLGYWLGK</sequence>
<accession>A0A3B0UEJ4</accession>
<evidence type="ECO:0000313" key="1">
    <source>
        <dbReference type="EMBL" id="VAW18016.1"/>
    </source>
</evidence>
<reference evidence="1" key="1">
    <citation type="submission" date="2018-06" db="EMBL/GenBank/DDBJ databases">
        <authorList>
            <person name="Zhirakovskaya E."/>
        </authorList>
    </citation>
    <scope>NUCLEOTIDE SEQUENCE</scope>
</reference>
<gene>
    <name evidence="1" type="ORF">MNBD_ALPHA09-34</name>
</gene>